<dbReference type="EMBL" id="QTSX02000195">
    <property type="protein sequence ID" value="KAJ9087799.1"/>
    <property type="molecule type" value="Genomic_DNA"/>
</dbReference>
<accession>A0ACC2ULL1</accession>
<comment type="caution">
    <text evidence="1">The sequence shown here is derived from an EMBL/GenBank/DDBJ whole genome shotgun (WGS) entry which is preliminary data.</text>
</comment>
<sequence>MRNPKPTLILDDTCPANLPNTIATNDHSPAPDAGSFPKILSHNTGRLGGKLNNSINENCLNTAQSPENNPGPEYLPNTNYQIFKQKSSNDFSGEIANGNVATKFSDSPANVSYNTQGALNEPPLDVSNVMD</sequence>
<proteinExistence type="predicted"/>
<name>A0ACC2ULL1_9FUNG</name>
<protein>
    <submittedName>
        <fullName evidence="1">Uncharacterized protein</fullName>
    </submittedName>
</protein>
<evidence type="ECO:0000313" key="2">
    <source>
        <dbReference type="Proteomes" id="UP001165960"/>
    </source>
</evidence>
<dbReference type="Proteomes" id="UP001165960">
    <property type="component" value="Unassembled WGS sequence"/>
</dbReference>
<gene>
    <name evidence="1" type="ORF">DSO57_1029499</name>
</gene>
<evidence type="ECO:0000313" key="1">
    <source>
        <dbReference type="EMBL" id="KAJ9087799.1"/>
    </source>
</evidence>
<organism evidence="1 2">
    <name type="scientific">Entomophthora muscae</name>
    <dbReference type="NCBI Taxonomy" id="34485"/>
    <lineage>
        <taxon>Eukaryota</taxon>
        <taxon>Fungi</taxon>
        <taxon>Fungi incertae sedis</taxon>
        <taxon>Zoopagomycota</taxon>
        <taxon>Entomophthoromycotina</taxon>
        <taxon>Entomophthoromycetes</taxon>
        <taxon>Entomophthorales</taxon>
        <taxon>Entomophthoraceae</taxon>
        <taxon>Entomophthora</taxon>
    </lineage>
</organism>
<reference evidence="1" key="1">
    <citation type="submission" date="2022-04" db="EMBL/GenBank/DDBJ databases">
        <title>Genome of the entomopathogenic fungus Entomophthora muscae.</title>
        <authorList>
            <person name="Elya C."/>
            <person name="Lovett B.R."/>
            <person name="Lee E."/>
            <person name="Macias A.M."/>
            <person name="Hajek A.E."/>
            <person name="De Bivort B.L."/>
            <person name="Kasson M.T."/>
            <person name="De Fine Licht H.H."/>
            <person name="Stajich J.E."/>
        </authorList>
    </citation>
    <scope>NUCLEOTIDE SEQUENCE</scope>
    <source>
        <strain evidence="1">Berkeley</strain>
    </source>
</reference>
<keyword evidence="2" id="KW-1185">Reference proteome</keyword>